<keyword evidence="7 16" id="KW-0949">S-adenosyl-L-methionine</keyword>
<evidence type="ECO:0000256" key="12">
    <source>
        <dbReference type="ARBA" id="ARBA00023014"/>
    </source>
</evidence>
<dbReference type="InterPro" id="IPR013785">
    <property type="entry name" value="Aldolase_TIM"/>
</dbReference>
<dbReference type="Pfam" id="PF06968">
    <property type="entry name" value="BATS"/>
    <property type="match status" value="1"/>
</dbReference>
<feature type="binding site" evidence="16 17">
    <location>
        <position position="76"/>
    </location>
    <ligand>
        <name>[4Fe-4S] cluster</name>
        <dbReference type="ChEBI" id="CHEBI:49883"/>
        <note>4Fe-4S-S-AdoMet</note>
    </ligand>
</feature>
<dbReference type="GO" id="GO:0051539">
    <property type="term" value="F:4 iron, 4 sulfur cluster binding"/>
    <property type="evidence" value="ECO:0007669"/>
    <property type="project" value="UniProtKB-KW"/>
</dbReference>
<dbReference type="FunFam" id="3.20.20.70:FF:000026">
    <property type="entry name" value="Biotin synthase"/>
    <property type="match status" value="1"/>
</dbReference>
<organism evidence="19 20">
    <name type="scientific">Alicyclobacillus vulcanalis</name>
    <dbReference type="NCBI Taxonomy" id="252246"/>
    <lineage>
        <taxon>Bacteria</taxon>
        <taxon>Bacillati</taxon>
        <taxon>Bacillota</taxon>
        <taxon>Bacilli</taxon>
        <taxon>Bacillales</taxon>
        <taxon>Alicyclobacillaceae</taxon>
        <taxon>Alicyclobacillus</taxon>
    </lineage>
</organism>
<evidence type="ECO:0000256" key="10">
    <source>
        <dbReference type="ARBA" id="ARBA00022756"/>
    </source>
</evidence>
<dbReference type="InterPro" id="IPR058240">
    <property type="entry name" value="rSAM_sf"/>
</dbReference>
<dbReference type="EC" id="2.8.1.6" evidence="4 16"/>
<comment type="pathway">
    <text evidence="1 16">Cofactor biosynthesis; biotin biosynthesis; biotin from 7,8-diaminononanoate: step 2/2.</text>
</comment>
<evidence type="ECO:0000256" key="17">
    <source>
        <dbReference type="PIRSR" id="PIRSR001619-1"/>
    </source>
</evidence>
<dbReference type="Gene3D" id="3.20.20.70">
    <property type="entry name" value="Aldolase class I"/>
    <property type="match status" value="1"/>
</dbReference>
<dbReference type="InterPro" id="IPR024177">
    <property type="entry name" value="Biotin_synthase"/>
</dbReference>
<accession>A0A1N7LJL5</accession>
<dbReference type="SFLD" id="SFLDG01060">
    <property type="entry name" value="BATS_domain_containing"/>
    <property type="match status" value="1"/>
</dbReference>
<dbReference type="InterPro" id="IPR010722">
    <property type="entry name" value="BATS_dom"/>
</dbReference>
<dbReference type="GO" id="GO:0005506">
    <property type="term" value="F:iron ion binding"/>
    <property type="evidence" value="ECO:0007669"/>
    <property type="project" value="UniProtKB-UniRule"/>
</dbReference>
<evidence type="ECO:0000313" key="20">
    <source>
        <dbReference type="Proteomes" id="UP000186156"/>
    </source>
</evidence>
<dbReference type="InterPro" id="IPR002684">
    <property type="entry name" value="Biotin_synth/BioAB"/>
</dbReference>
<feature type="binding site" evidence="16 17">
    <location>
        <position position="116"/>
    </location>
    <ligand>
        <name>[2Fe-2S] cluster</name>
        <dbReference type="ChEBI" id="CHEBI:190135"/>
    </ligand>
</feature>
<dbReference type="SFLD" id="SFLDG01278">
    <property type="entry name" value="biotin_synthase_like"/>
    <property type="match status" value="1"/>
</dbReference>
<feature type="binding site" evidence="16 17">
    <location>
        <position position="208"/>
    </location>
    <ligand>
        <name>[2Fe-2S] cluster</name>
        <dbReference type="ChEBI" id="CHEBI:190135"/>
    </ligand>
</feature>
<evidence type="ECO:0000256" key="5">
    <source>
        <dbReference type="ARBA" id="ARBA00022485"/>
    </source>
</evidence>
<feature type="binding site" evidence="16 17">
    <location>
        <position position="278"/>
    </location>
    <ligand>
        <name>[2Fe-2S] cluster</name>
        <dbReference type="ChEBI" id="CHEBI:190135"/>
    </ligand>
</feature>
<dbReference type="NCBIfam" id="TIGR00433">
    <property type="entry name" value="bioB"/>
    <property type="match status" value="1"/>
</dbReference>
<evidence type="ECO:0000256" key="16">
    <source>
        <dbReference type="HAMAP-Rule" id="MF_01694"/>
    </source>
</evidence>
<evidence type="ECO:0000256" key="9">
    <source>
        <dbReference type="ARBA" id="ARBA00022723"/>
    </source>
</evidence>
<comment type="catalytic activity">
    <reaction evidence="13 16">
        <text>(4R,5S)-dethiobiotin + (sulfur carrier)-SH + 2 reduced [2Fe-2S]-[ferredoxin] + 2 S-adenosyl-L-methionine = (sulfur carrier)-H + biotin + 2 5'-deoxyadenosine + 2 L-methionine + 2 oxidized [2Fe-2S]-[ferredoxin]</text>
        <dbReference type="Rhea" id="RHEA:22060"/>
        <dbReference type="Rhea" id="RHEA-COMP:10000"/>
        <dbReference type="Rhea" id="RHEA-COMP:10001"/>
        <dbReference type="Rhea" id="RHEA-COMP:14737"/>
        <dbReference type="Rhea" id="RHEA-COMP:14739"/>
        <dbReference type="ChEBI" id="CHEBI:17319"/>
        <dbReference type="ChEBI" id="CHEBI:29917"/>
        <dbReference type="ChEBI" id="CHEBI:33737"/>
        <dbReference type="ChEBI" id="CHEBI:33738"/>
        <dbReference type="ChEBI" id="CHEBI:57586"/>
        <dbReference type="ChEBI" id="CHEBI:57844"/>
        <dbReference type="ChEBI" id="CHEBI:59789"/>
        <dbReference type="ChEBI" id="CHEBI:64428"/>
        <dbReference type="ChEBI" id="CHEBI:149473"/>
        <dbReference type="EC" id="2.8.1.6"/>
    </reaction>
</comment>
<comment type="cofactor">
    <cofactor evidence="16 17">
        <name>[4Fe-4S] cluster</name>
        <dbReference type="ChEBI" id="CHEBI:49883"/>
    </cofactor>
    <text evidence="16 17">Binds 1 [4Fe-4S] cluster. The cluster is coordinated with 3 cysteines and an exchangeable S-adenosyl-L-methionine.</text>
</comment>
<comment type="subunit">
    <text evidence="3 16">Homodimer.</text>
</comment>
<evidence type="ECO:0000256" key="2">
    <source>
        <dbReference type="ARBA" id="ARBA00010765"/>
    </source>
</evidence>
<evidence type="ECO:0000256" key="3">
    <source>
        <dbReference type="ARBA" id="ARBA00011738"/>
    </source>
</evidence>
<feature type="domain" description="Radical SAM core" evidence="18">
    <location>
        <begin position="54"/>
        <end position="280"/>
    </location>
</feature>
<gene>
    <name evidence="16" type="primary">bioB</name>
    <name evidence="19" type="ORF">SAMN05421799_103186</name>
</gene>
<dbReference type="SFLD" id="SFLDS00029">
    <property type="entry name" value="Radical_SAM"/>
    <property type="match status" value="1"/>
</dbReference>
<dbReference type="SMART" id="SM00876">
    <property type="entry name" value="BATS"/>
    <property type="match status" value="1"/>
</dbReference>
<evidence type="ECO:0000256" key="7">
    <source>
        <dbReference type="ARBA" id="ARBA00022691"/>
    </source>
</evidence>
<evidence type="ECO:0000256" key="8">
    <source>
        <dbReference type="ARBA" id="ARBA00022714"/>
    </source>
</evidence>
<dbReference type="STRING" id="252246.SAMN05421799_103186"/>
<sequence>MIEFETMPTSWSSLASRVLRGESITRSEALAIVRASDDELLELLAAAFQIRRHFFGRKVKLNMIINAKSKMCPEDCAYCSQSAISKAPVAKYPLVSKEEILAGAREAERRKAGTYCIVISGRKPSDREIKRIAEAVEEIRATTSLKICCCLGLLSPEQARRLAQAGVHRYNHNLNTSRDRYGDICTTHTYGDRVQTLEHVKQAGMSPCSGVIFGMGESDEEAVDVAFALKELDADSIPCNFLNPIPGTPLEGLETLDPRRCLKLLCMMRFVNPSKEIRIAEGRERNLRSLQVLGLYPANSIFVGDYLTTPGQAPTEDWAMIEDLGFEIETCAL</sequence>
<keyword evidence="5 16" id="KW-0004">4Fe-4S</keyword>
<dbReference type="EMBL" id="FTOO01000003">
    <property type="protein sequence ID" value="SIS73941.1"/>
    <property type="molecule type" value="Genomic_DNA"/>
</dbReference>
<dbReference type="GO" id="GO:0009102">
    <property type="term" value="P:biotin biosynthetic process"/>
    <property type="evidence" value="ECO:0007669"/>
    <property type="project" value="UniProtKB-UniRule"/>
</dbReference>
<evidence type="ECO:0000259" key="18">
    <source>
        <dbReference type="PROSITE" id="PS51918"/>
    </source>
</evidence>
<keyword evidence="20" id="KW-1185">Reference proteome</keyword>
<comment type="cofactor">
    <cofactor evidence="16">
        <name>[2Fe-2S] cluster</name>
        <dbReference type="ChEBI" id="CHEBI:190135"/>
    </cofactor>
    <text evidence="16">Binds 1 [2Fe-2S] cluster. The cluster is coordinated with 3 cysteines and 1 arginine.</text>
</comment>
<keyword evidence="10 16" id="KW-0093">Biotin biosynthesis</keyword>
<keyword evidence="11 16" id="KW-0408">Iron</keyword>
<dbReference type="HAMAP" id="MF_01694">
    <property type="entry name" value="BioB"/>
    <property type="match status" value="1"/>
</dbReference>
<dbReference type="SUPFAM" id="SSF102114">
    <property type="entry name" value="Radical SAM enzymes"/>
    <property type="match status" value="1"/>
</dbReference>
<dbReference type="InterPro" id="IPR007197">
    <property type="entry name" value="rSAM"/>
</dbReference>
<dbReference type="Pfam" id="PF04055">
    <property type="entry name" value="Radical_SAM"/>
    <property type="match status" value="1"/>
</dbReference>
<evidence type="ECO:0000256" key="6">
    <source>
        <dbReference type="ARBA" id="ARBA00022679"/>
    </source>
</evidence>
<dbReference type="PANTHER" id="PTHR22976:SF2">
    <property type="entry name" value="BIOTIN SYNTHASE, MITOCHONDRIAL"/>
    <property type="match status" value="1"/>
</dbReference>
<keyword evidence="8 16" id="KW-0001">2Fe-2S</keyword>
<proteinExistence type="inferred from homology"/>
<dbReference type="CDD" id="cd01335">
    <property type="entry name" value="Radical_SAM"/>
    <property type="match status" value="1"/>
</dbReference>
<evidence type="ECO:0000256" key="14">
    <source>
        <dbReference type="ARBA" id="ARBA00057568"/>
    </source>
</evidence>
<protein>
    <recommendedName>
        <fullName evidence="15 16">Biotin synthase</fullName>
        <ecNumber evidence="4 16">2.8.1.6</ecNumber>
    </recommendedName>
</protein>
<feature type="binding site" evidence="16 17">
    <location>
        <position position="148"/>
    </location>
    <ligand>
        <name>[2Fe-2S] cluster</name>
        <dbReference type="ChEBI" id="CHEBI:190135"/>
    </ligand>
</feature>
<dbReference type="PIRSF" id="PIRSF001619">
    <property type="entry name" value="Biotin_synth"/>
    <property type="match status" value="1"/>
</dbReference>
<keyword evidence="9 16" id="KW-0479">Metal-binding</keyword>
<dbReference type="GO" id="GO:0051537">
    <property type="term" value="F:2 iron, 2 sulfur cluster binding"/>
    <property type="evidence" value="ECO:0007669"/>
    <property type="project" value="UniProtKB-KW"/>
</dbReference>
<dbReference type="GO" id="GO:0004076">
    <property type="term" value="F:biotin synthase activity"/>
    <property type="evidence" value="ECO:0007669"/>
    <property type="project" value="UniProtKB-UniRule"/>
</dbReference>
<evidence type="ECO:0000313" key="19">
    <source>
        <dbReference type="EMBL" id="SIS73941.1"/>
    </source>
</evidence>
<evidence type="ECO:0000256" key="13">
    <source>
        <dbReference type="ARBA" id="ARBA00051157"/>
    </source>
</evidence>
<evidence type="ECO:0000256" key="4">
    <source>
        <dbReference type="ARBA" id="ARBA00012236"/>
    </source>
</evidence>
<evidence type="ECO:0000256" key="11">
    <source>
        <dbReference type="ARBA" id="ARBA00023004"/>
    </source>
</evidence>
<comment type="function">
    <text evidence="14 16">Catalyzes the conversion of dethiobiotin (DTB) to biotin by the insertion of a sulfur atom into dethiobiotin via a radical-based mechanism.</text>
</comment>
<comment type="cofactor">
    <cofactor evidence="17">
        <name>[2Fe-2S] cluster</name>
        <dbReference type="ChEBI" id="CHEBI:190135"/>
    </cofactor>
    <text evidence="17">Binds 1 [2Fe-2S] cluster. The cluster is coordinated with 3 cysteines and 1 arginine.</text>
</comment>
<dbReference type="PROSITE" id="PS51918">
    <property type="entry name" value="RADICAL_SAM"/>
    <property type="match status" value="1"/>
</dbReference>
<dbReference type="InterPro" id="IPR006638">
    <property type="entry name" value="Elp3/MiaA/NifB-like_rSAM"/>
</dbReference>
<name>A0A1N7LJL5_9BACL</name>
<keyword evidence="12 16" id="KW-0411">Iron-sulfur</keyword>
<keyword evidence="6 16" id="KW-0808">Transferase</keyword>
<dbReference type="PANTHER" id="PTHR22976">
    <property type="entry name" value="BIOTIN SYNTHASE"/>
    <property type="match status" value="1"/>
</dbReference>
<dbReference type="Proteomes" id="UP000186156">
    <property type="component" value="Unassembled WGS sequence"/>
</dbReference>
<reference evidence="20" key="1">
    <citation type="submission" date="2017-01" db="EMBL/GenBank/DDBJ databases">
        <authorList>
            <person name="Varghese N."/>
            <person name="Submissions S."/>
        </authorList>
    </citation>
    <scope>NUCLEOTIDE SEQUENCE [LARGE SCALE GENOMIC DNA]</scope>
    <source>
        <strain evidence="20">DSM 16176</strain>
    </source>
</reference>
<feature type="binding site" evidence="16 17">
    <location>
        <position position="79"/>
    </location>
    <ligand>
        <name>[4Fe-4S] cluster</name>
        <dbReference type="ChEBI" id="CHEBI:49883"/>
        <note>4Fe-4S-S-AdoMet</note>
    </ligand>
</feature>
<evidence type="ECO:0000256" key="1">
    <source>
        <dbReference type="ARBA" id="ARBA00004942"/>
    </source>
</evidence>
<dbReference type="AlphaFoldDB" id="A0A1N7LJL5"/>
<feature type="binding site" evidence="16 17">
    <location>
        <position position="72"/>
    </location>
    <ligand>
        <name>[4Fe-4S] cluster</name>
        <dbReference type="ChEBI" id="CHEBI:49883"/>
        <note>4Fe-4S-S-AdoMet</note>
    </ligand>
</feature>
<dbReference type="UniPathway" id="UPA00078">
    <property type="reaction ID" value="UER00162"/>
</dbReference>
<evidence type="ECO:0000256" key="15">
    <source>
        <dbReference type="ARBA" id="ARBA00070199"/>
    </source>
</evidence>
<comment type="similarity">
    <text evidence="2 16">Belongs to the radical SAM superfamily. Biotin synthase family.</text>
</comment>
<dbReference type="SMART" id="SM00729">
    <property type="entry name" value="Elp3"/>
    <property type="match status" value="1"/>
</dbReference>